<dbReference type="Proteomes" id="UP000217790">
    <property type="component" value="Unassembled WGS sequence"/>
</dbReference>
<feature type="region of interest" description="Disordered" evidence="1">
    <location>
        <begin position="206"/>
        <end position="245"/>
    </location>
</feature>
<evidence type="ECO:0000256" key="1">
    <source>
        <dbReference type="SAM" id="MobiDB-lite"/>
    </source>
</evidence>
<protein>
    <submittedName>
        <fullName evidence="2">Uncharacterized protein</fullName>
    </submittedName>
</protein>
<dbReference type="EMBL" id="KZ293651">
    <property type="protein sequence ID" value="PBK96096.1"/>
    <property type="molecule type" value="Genomic_DNA"/>
</dbReference>
<accession>A0A2H3E8X7</accession>
<dbReference type="InParanoid" id="A0A2H3E8X7"/>
<dbReference type="AlphaFoldDB" id="A0A2H3E8X7"/>
<sequence length="245" mass="27745">MTVYDIIMGARVRALLLAVRGDLSEEIFTDLHVISRERNYDNQGRRVEGTSYPWHLNQRNQNVPPVKAHIPVHVLFLLLYHTKSLFSLPTYFVGYPPRGLMHRQTSFCVMEAVRKSDFVREKKEVLRKNFKKLPLTMASSSIMFNDMKFSSSLRSRTTAVEENDLPNVKAKENCAHRAMFDGRLTTPVICQPRRSDHADRINHAATHHAATQATTENSSCPVKGPGNLSKTQDAVSPYRKAPSPG</sequence>
<reference evidence="3" key="1">
    <citation type="journal article" date="2017" name="Nat. Ecol. Evol.">
        <title>Genome expansion and lineage-specific genetic innovations in the forest pathogenic fungi Armillaria.</title>
        <authorList>
            <person name="Sipos G."/>
            <person name="Prasanna A.N."/>
            <person name="Walter M.C."/>
            <person name="O'Connor E."/>
            <person name="Balint B."/>
            <person name="Krizsan K."/>
            <person name="Kiss B."/>
            <person name="Hess J."/>
            <person name="Varga T."/>
            <person name="Slot J."/>
            <person name="Riley R."/>
            <person name="Boka B."/>
            <person name="Rigling D."/>
            <person name="Barry K."/>
            <person name="Lee J."/>
            <person name="Mihaltcheva S."/>
            <person name="LaButti K."/>
            <person name="Lipzen A."/>
            <person name="Waldron R."/>
            <person name="Moloney N.M."/>
            <person name="Sperisen C."/>
            <person name="Kredics L."/>
            <person name="Vagvoelgyi C."/>
            <person name="Patrignani A."/>
            <person name="Fitzpatrick D."/>
            <person name="Nagy I."/>
            <person name="Doyle S."/>
            <person name="Anderson J.B."/>
            <person name="Grigoriev I.V."/>
            <person name="Gueldener U."/>
            <person name="Muensterkoetter M."/>
            <person name="Nagy L.G."/>
        </authorList>
    </citation>
    <scope>NUCLEOTIDE SEQUENCE [LARGE SCALE GENOMIC DNA]</scope>
    <source>
        <strain evidence="3">Ar21-2</strain>
    </source>
</reference>
<evidence type="ECO:0000313" key="2">
    <source>
        <dbReference type="EMBL" id="PBK96096.1"/>
    </source>
</evidence>
<proteinExistence type="predicted"/>
<feature type="compositionally biased region" description="Low complexity" evidence="1">
    <location>
        <begin position="206"/>
        <end position="215"/>
    </location>
</feature>
<name>A0A2H3E8X7_ARMGA</name>
<evidence type="ECO:0000313" key="3">
    <source>
        <dbReference type="Proteomes" id="UP000217790"/>
    </source>
</evidence>
<keyword evidence="3" id="KW-1185">Reference proteome</keyword>
<gene>
    <name evidence="2" type="ORF">ARMGADRAFT_1028309</name>
</gene>
<organism evidence="2 3">
    <name type="scientific">Armillaria gallica</name>
    <name type="common">Bulbous honey fungus</name>
    <name type="synonym">Armillaria bulbosa</name>
    <dbReference type="NCBI Taxonomy" id="47427"/>
    <lineage>
        <taxon>Eukaryota</taxon>
        <taxon>Fungi</taxon>
        <taxon>Dikarya</taxon>
        <taxon>Basidiomycota</taxon>
        <taxon>Agaricomycotina</taxon>
        <taxon>Agaricomycetes</taxon>
        <taxon>Agaricomycetidae</taxon>
        <taxon>Agaricales</taxon>
        <taxon>Marasmiineae</taxon>
        <taxon>Physalacriaceae</taxon>
        <taxon>Armillaria</taxon>
    </lineage>
</organism>